<dbReference type="Proteomes" id="UP000808349">
    <property type="component" value="Unassembled WGS sequence"/>
</dbReference>
<accession>A0A9D7SBT6</accession>
<evidence type="ECO:0000313" key="2">
    <source>
        <dbReference type="Proteomes" id="UP000808349"/>
    </source>
</evidence>
<evidence type="ECO:0000313" key="1">
    <source>
        <dbReference type="EMBL" id="MBK9719747.1"/>
    </source>
</evidence>
<dbReference type="AlphaFoldDB" id="A0A9D7SBT6"/>
<dbReference type="EMBL" id="JADKFW010000021">
    <property type="protein sequence ID" value="MBK9719747.1"/>
    <property type="molecule type" value="Genomic_DNA"/>
</dbReference>
<sequence>MTNNKIVVKIEMAIINLCLAKYERMVIENRATAVIKAPIRNGLIASKVNTVVP</sequence>
<proteinExistence type="predicted"/>
<comment type="caution">
    <text evidence="1">The sequence shown here is derived from an EMBL/GenBank/DDBJ whole genome shotgun (WGS) entry which is preliminary data.</text>
</comment>
<organism evidence="1 2">
    <name type="scientific">Candidatus Defluviibacterium haderslevense</name>
    <dbReference type="NCBI Taxonomy" id="2981993"/>
    <lineage>
        <taxon>Bacteria</taxon>
        <taxon>Pseudomonadati</taxon>
        <taxon>Bacteroidota</taxon>
        <taxon>Saprospiria</taxon>
        <taxon>Saprospirales</taxon>
        <taxon>Saprospiraceae</taxon>
        <taxon>Candidatus Defluviibacterium</taxon>
    </lineage>
</organism>
<name>A0A9D7SBT6_9BACT</name>
<gene>
    <name evidence="1" type="ORF">IPO85_19970</name>
</gene>
<reference evidence="1 2" key="1">
    <citation type="submission" date="2020-10" db="EMBL/GenBank/DDBJ databases">
        <title>Connecting structure to function with the recovery of over 1000 high-quality activated sludge metagenome-assembled genomes encoding full-length rRNA genes using long-read sequencing.</title>
        <authorList>
            <person name="Singleton C.M."/>
            <person name="Petriglieri F."/>
            <person name="Kristensen J.M."/>
            <person name="Kirkegaard R.H."/>
            <person name="Michaelsen T.Y."/>
            <person name="Andersen M.H."/>
            <person name="Karst S.M."/>
            <person name="Dueholm M.S."/>
            <person name="Nielsen P.H."/>
            <person name="Albertsen M."/>
        </authorList>
    </citation>
    <scope>NUCLEOTIDE SEQUENCE [LARGE SCALE GENOMIC DNA]</scope>
    <source>
        <strain evidence="1">Ribe_18-Q3-R11-54_BAT3C.373</strain>
    </source>
</reference>
<protein>
    <submittedName>
        <fullName evidence="1">Uncharacterized protein</fullName>
    </submittedName>
</protein>